<protein>
    <submittedName>
        <fullName evidence="2">Putative secreted protein</fullName>
    </submittedName>
</protein>
<keyword evidence="1" id="KW-0732">Signal</keyword>
<reference evidence="2" key="1">
    <citation type="submission" date="2019-12" db="EMBL/GenBank/DDBJ databases">
        <title>An insight into the sialome of adult female Ixodes ricinus ticks feeding for 6 days.</title>
        <authorList>
            <person name="Perner J."/>
            <person name="Ribeiro J.M.C."/>
        </authorList>
    </citation>
    <scope>NUCLEOTIDE SEQUENCE</scope>
    <source>
        <strain evidence="2">Semi-engorged</strain>
        <tissue evidence="2">Salivary glands</tissue>
    </source>
</reference>
<feature type="chain" id="PRO_5025355927" evidence="1">
    <location>
        <begin position="20"/>
        <end position="71"/>
    </location>
</feature>
<name>A0A6B0UA33_IXORI</name>
<sequence>MRALAILIISLVLLECARNLRHARDPVLNATTAFGVTHCAKDGEAAQGARVQEGSNKILRTSCYSSHIKIK</sequence>
<organism evidence="2">
    <name type="scientific">Ixodes ricinus</name>
    <name type="common">Common tick</name>
    <name type="synonym">Acarus ricinus</name>
    <dbReference type="NCBI Taxonomy" id="34613"/>
    <lineage>
        <taxon>Eukaryota</taxon>
        <taxon>Metazoa</taxon>
        <taxon>Ecdysozoa</taxon>
        <taxon>Arthropoda</taxon>
        <taxon>Chelicerata</taxon>
        <taxon>Arachnida</taxon>
        <taxon>Acari</taxon>
        <taxon>Parasitiformes</taxon>
        <taxon>Ixodida</taxon>
        <taxon>Ixodoidea</taxon>
        <taxon>Ixodidae</taxon>
        <taxon>Ixodinae</taxon>
        <taxon>Ixodes</taxon>
    </lineage>
</organism>
<dbReference type="EMBL" id="GIFC01000790">
    <property type="protein sequence ID" value="MXU82873.1"/>
    <property type="molecule type" value="Transcribed_RNA"/>
</dbReference>
<evidence type="ECO:0000313" key="2">
    <source>
        <dbReference type="EMBL" id="MXU82873.1"/>
    </source>
</evidence>
<dbReference type="AlphaFoldDB" id="A0A6B0UA33"/>
<proteinExistence type="predicted"/>
<accession>A0A6B0UA33</accession>
<feature type="signal peptide" evidence="1">
    <location>
        <begin position="1"/>
        <end position="19"/>
    </location>
</feature>
<evidence type="ECO:0000256" key="1">
    <source>
        <dbReference type="SAM" id="SignalP"/>
    </source>
</evidence>